<dbReference type="EMBL" id="MZ334526">
    <property type="protein sequence ID" value="UBF23338.1"/>
    <property type="molecule type" value="Genomic_DNA"/>
</dbReference>
<name>A0AAE8Y1S8_9CAUD</name>
<accession>A0AAE8Y1S8</accession>
<reference evidence="2" key="1">
    <citation type="submission" date="2021-05" db="EMBL/GenBank/DDBJ databases">
        <title>Diversity, taxonomy and evolution of archaeal viruses of the class Caudoviricetes.</title>
        <authorList>
            <person name="Liu Y."/>
            <person name="Demina T.A."/>
            <person name="Roux S."/>
            <person name="Aiewsakun P."/>
            <person name="Kazlauskas D."/>
            <person name="Simmonds P."/>
            <person name="Prangishvili D."/>
            <person name="Oksanen H.M."/>
            <person name="Krupovic M."/>
        </authorList>
    </citation>
    <scope>NUCLEOTIDE SEQUENCE</scope>
    <source>
        <strain evidence="2">HRTV-29/29</strain>
    </source>
</reference>
<evidence type="ECO:0000256" key="1">
    <source>
        <dbReference type="SAM" id="MobiDB-lite"/>
    </source>
</evidence>
<feature type="compositionally biased region" description="Acidic residues" evidence="1">
    <location>
        <begin position="1"/>
        <end position="20"/>
    </location>
</feature>
<gene>
    <name evidence="2" type="ORF">HRTV-29_gp60</name>
</gene>
<protein>
    <submittedName>
        <fullName evidence="2">DUF2961</fullName>
    </submittedName>
</protein>
<feature type="region of interest" description="Disordered" evidence="1">
    <location>
        <begin position="1"/>
        <end position="38"/>
    </location>
</feature>
<proteinExistence type="predicted"/>
<keyword evidence="3" id="KW-1185">Reference proteome</keyword>
<dbReference type="Proteomes" id="UP000827282">
    <property type="component" value="Segment"/>
</dbReference>
<dbReference type="InterPro" id="IPR021345">
    <property type="entry name" value="DUF2961"/>
</dbReference>
<feature type="compositionally biased region" description="Polar residues" evidence="1">
    <location>
        <begin position="21"/>
        <end position="32"/>
    </location>
</feature>
<evidence type="ECO:0000313" key="2">
    <source>
        <dbReference type="EMBL" id="UBF23338.1"/>
    </source>
</evidence>
<organism evidence="2 3">
    <name type="scientific">Halorubrum tailed virus 29</name>
    <dbReference type="NCBI Taxonomy" id="2878010"/>
    <lineage>
        <taxon>Viruses</taxon>
        <taxon>Duplodnaviria</taxon>
        <taxon>Heunggongvirae</taxon>
        <taxon>Uroviricota</taxon>
        <taxon>Caudoviricetes</taxon>
        <taxon>Kirjokansivirales</taxon>
        <taxon>Haloferuviridae</taxon>
        <taxon>Dpdavirus</taxon>
        <taxon>Dpdavirus caudatum</taxon>
        <taxon>Dpdavirus HRTV29</taxon>
    </lineage>
</organism>
<evidence type="ECO:0000313" key="3">
    <source>
        <dbReference type="Proteomes" id="UP000827282"/>
    </source>
</evidence>
<dbReference type="Pfam" id="PF11175">
    <property type="entry name" value="DUF2961"/>
    <property type="match status" value="1"/>
</dbReference>
<dbReference type="Gene3D" id="2.60.120.1390">
    <property type="match status" value="2"/>
</dbReference>
<sequence length="367" mass="40599">MTYDGTDPDDDGVVEADVDNDSVNTDQENITDPNGPGYVQTDYPTAVTEYIANPAVRAPLQQVNHEGSSSGDQTGNSLSGGSTVTAASITGSGVVKNVWTALGNTSDAVTMLESYLEVVVDGQYSVFLSNNLNGFAFQANHLNPDFEWANAKQNGMLHFPSTGNINLSYSMRYPIPFESSIEVKVHNGGSAAMDYFVRLGYEEWPTDEVPNYRLKSSSQIFNRNGFDTISASSPYDFINLPSGTEGFLAGWNWAWKDADTSDRLRVENDINIYYDGESSPSWAGTGSEDFFDMAWVYQFGKNYWVSQPVIVGYNNYNTENYAQVIGTDFIQQYGGIPFSDGIRVEMETSSMSTDALTLYNLYYYERV</sequence>